<dbReference type="OrthoDB" id="3246206at2759"/>
<feature type="compositionally biased region" description="Pro residues" evidence="1">
    <location>
        <begin position="242"/>
        <end position="257"/>
    </location>
</feature>
<dbReference type="AlphaFoldDB" id="A0A1J8Q365"/>
<keyword evidence="4" id="KW-1185">Reference proteome</keyword>
<evidence type="ECO:0000256" key="2">
    <source>
        <dbReference type="SAM" id="Phobius"/>
    </source>
</evidence>
<protein>
    <recommendedName>
        <fullName evidence="5">Transmembrane protein</fullName>
    </recommendedName>
</protein>
<feature type="non-terminal residue" evidence="3">
    <location>
        <position position="1"/>
    </location>
</feature>
<proteinExistence type="predicted"/>
<sequence>IHLLDPIHLIRPHRRTSYWPSTLFRPLVTPSAQQNRSIRLVIQSIKMPAPVAVYVVAAIAGVAAVVAFNEFVFEPHIAPAIERWAEDFLAKRRARRSARGLVSIPASSSRGPGNEDSRTTGADARKRTSAADDSIELEGLNLDEWRNDVHRNAPGTGMRRRPRVVPDTDEGSLITTLDESFTTLSHTPLAPTHVISNVSSPFTETLSISAPTPARSRTHSSSSSRTASDDQREGSTIVFFAPPSPSSTAPPSPPFGPILPDTPRTSAAYSSRPFSPVVRTPVRSRVPSTRSSLQHSNSSSRISVNVQGQGSRVAVDFEGEHVNVNINGDGNTNVYGTGSGRTSANASVVGSLSERYPAPPSPPVLLSPPSLHTVLSSPNSDVMSLGSSSGSRSGSPFDVVSPPVHFSAIHLSPPPMHTSRSATTSDDEFMSFSEASEWEGEVRPALRSMRMPNPFSDFDEGSGFESESEASESGSEGSWGRVNHGTGRR</sequence>
<reference evidence="3 4" key="1">
    <citation type="submission" date="2016-03" db="EMBL/GenBank/DDBJ databases">
        <title>Comparative genomics of the ectomycorrhizal sister species Rhizopogon vinicolor and Rhizopogon vesiculosus (Basidiomycota: Boletales) reveals a divergence of the mating type B locus.</title>
        <authorList>
            <person name="Mujic A.B."/>
            <person name="Kuo A."/>
            <person name="Tritt A."/>
            <person name="Lipzen A."/>
            <person name="Chen C."/>
            <person name="Johnson J."/>
            <person name="Sharma A."/>
            <person name="Barry K."/>
            <person name="Grigoriev I.V."/>
            <person name="Spatafora J.W."/>
        </authorList>
    </citation>
    <scope>NUCLEOTIDE SEQUENCE [LARGE SCALE GENOMIC DNA]</scope>
    <source>
        <strain evidence="3 4">AM-OR11-056</strain>
    </source>
</reference>
<feature type="compositionally biased region" description="Low complexity" evidence="1">
    <location>
        <begin position="211"/>
        <end position="226"/>
    </location>
</feature>
<organism evidence="3 4">
    <name type="scientific">Rhizopogon vesiculosus</name>
    <dbReference type="NCBI Taxonomy" id="180088"/>
    <lineage>
        <taxon>Eukaryota</taxon>
        <taxon>Fungi</taxon>
        <taxon>Dikarya</taxon>
        <taxon>Basidiomycota</taxon>
        <taxon>Agaricomycotina</taxon>
        <taxon>Agaricomycetes</taxon>
        <taxon>Agaricomycetidae</taxon>
        <taxon>Boletales</taxon>
        <taxon>Suillineae</taxon>
        <taxon>Rhizopogonaceae</taxon>
        <taxon>Rhizopogon</taxon>
    </lineage>
</organism>
<gene>
    <name evidence="3" type="ORF">AZE42_09579</name>
</gene>
<evidence type="ECO:0000256" key="1">
    <source>
        <dbReference type="SAM" id="MobiDB-lite"/>
    </source>
</evidence>
<evidence type="ECO:0008006" key="5">
    <source>
        <dbReference type="Google" id="ProtNLM"/>
    </source>
</evidence>
<feature type="region of interest" description="Disordered" evidence="1">
    <location>
        <begin position="148"/>
        <end position="169"/>
    </location>
</feature>
<feature type="region of interest" description="Disordered" evidence="1">
    <location>
        <begin position="204"/>
        <end position="307"/>
    </location>
</feature>
<feature type="region of interest" description="Disordered" evidence="1">
    <location>
        <begin position="100"/>
        <end position="133"/>
    </location>
</feature>
<feature type="compositionally biased region" description="Acidic residues" evidence="1">
    <location>
        <begin position="457"/>
        <end position="470"/>
    </location>
</feature>
<evidence type="ECO:0000313" key="4">
    <source>
        <dbReference type="Proteomes" id="UP000183567"/>
    </source>
</evidence>
<feature type="region of interest" description="Disordered" evidence="1">
    <location>
        <begin position="376"/>
        <end position="396"/>
    </location>
</feature>
<evidence type="ECO:0000313" key="3">
    <source>
        <dbReference type="EMBL" id="OJA15517.1"/>
    </source>
</evidence>
<comment type="caution">
    <text evidence="3">The sequence shown here is derived from an EMBL/GenBank/DDBJ whole genome shotgun (WGS) entry which is preliminary data.</text>
</comment>
<dbReference type="Proteomes" id="UP000183567">
    <property type="component" value="Unassembled WGS sequence"/>
</dbReference>
<feature type="region of interest" description="Disordered" evidence="1">
    <location>
        <begin position="443"/>
        <end position="489"/>
    </location>
</feature>
<keyword evidence="2" id="KW-1133">Transmembrane helix</keyword>
<feature type="transmembrane region" description="Helical" evidence="2">
    <location>
        <begin position="49"/>
        <end position="68"/>
    </location>
</feature>
<keyword evidence="2" id="KW-0812">Transmembrane</keyword>
<keyword evidence="2" id="KW-0472">Membrane</keyword>
<accession>A0A1J8Q365</accession>
<name>A0A1J8Q365_9AGAM</name>
<feature type="compositionally biased region" description="Basic and acidic residues" evidence="1">
    <location>
        <begin position="113"/>
        <end position="130"/>
    </location>
</feature>
<feature type="compositionally biased region" description="Low complexity" evidence="1">
    <location>
        <begin position="270"/>
        <end position="303"/>
    </location>
</feature>
<dbReference type="EMBL" id="LVVM01003081">
    <property type="protein sequence ID" value="OJA15517.1"/>
    <property type="molecule type" value="Genomic_DNA"/>
</dbReference>
<feature type="compositionally biased region" description="Low complexity" evidence="1">
    <location>
        <begin position="376"/>
        <end position="395"/>
    </location>
</feature>